<comment type="caution">
    <text evidence="2">The sequence shown here is derived from an EMBL/GenBank/DDBJ whole genome shotgun (WGS) entry which is preliminary data.</text>
</comment>
<sequence>MSEYHRNEESFVKEHREEEAELRVSENMDEVHEPVEKPSEKIHDGVDEPRDEEVELQVPQDMPCVDEYIAILNGNDDDKEYIPRTLIKLYGLSNDLANLFHDLSTVNLVNGCDQWKSRPDSDGYYTVGALRRLTDQQSIPSQSQPPTTWLKEAPIKVNCFYMESITKENTFFVGSEFAWY</sequence>
<gene>
    <name evidence="2" type="ORF">LVIROSA_LOCUS11509</name>
</gene>
<name>A0AAU9MB69_9ASTR</name>
<feature type="region of interest" description="Disordered" evidence="1">
    <location>
        <begin position="1"/>
        <end position="48"/>
    </location>
</feature>
<dbReference type="EMBL" id="CAKMRJ010001491">
    <property type="protein sequence ID" value="CAH1424296.1"/>
    <property type="molecule type" value="Genomic_DNA"/>
</dbReference>
<dbReference type="Proteomes" id="UP001157418">
    <property type="component" value="Unassembled WGS sequence"/>
</dbReference>
<protein>
    <submittedName>
        <fullName evidence="2">Uncharacterized protein</fullName>
    </submittedName>
</protein>
<evidence type="ECO:0000256" key="1">
    <source>
        <dbReference type="SAM" id="MobiDB-lite"/>
    </source>
</evidence>
<keyword evidence="3" id="KW-1185">Reference proteome</keyword>
<organism evidence="2 3">
    <name type="scientific">Lactuca virosa</name>
    <dbReference type="NCBI Taxonomy" id="75947"/>
    <lineage>
        <taxon>Eukaryota</taxon>
        <taxon>Viridiplantae</taxon>
        <taxon>Streptophyta</taxon>
        <taxon>Embryophyta</taxon>
        <taxon>Tracheophyta</taxon>
        <taxon>Spermatophyta</taxon>
        <taxon>Magnoliopsida</taxon>
        <taxon>eudicotyledons</taxon>
        <taxon>Gunneridae</taxon>
        <taxon>Pentapetalae</taxon>
        <taxon>asterids</taxon>
        <taxon>campanulids</taxon>
        <taxon>Asterales</taxon>
        <taxon>Asteraceae</taxon>
        <taxon>Cichorioideae</taxon>
        <taxon>Cichorieae</taxon>
        <taxon>Lactucinae</taxon>
        <taxon>Lactuca</taxon>
    </lineage>
</organism>
<reference evidence="2 3" key="1">
    <citation type="submission" date="2022-01" db="EMBL/GenBank/DDBJ databases">
        <authorList>
            <person name="Xiong W."/>
            <person name="Schranz E."/>
        </authorList>
    </citation>
    <scope>NUCLEOTIDE SEQUENCE [LARGE SCALE GENOMIC DNA]</scope>
</reference>
<evidence type="ECO:0000313" key="3">
    <source>
        <dbReference type="Proteomes" id="UP001157418"/>
    </source>
</evidence>
<dbReference type="AlphaFoldDB" id="A0AAU9MB69"/>
<proteinExistence type="predicted"/>
<accession>A0AAU9MB69</accession>
<evidence type="ECO:0000313" key="2">
    <source>
        <dbReference type="EMBL" id="CAH1424296.1"/>
    </source>
</evidence>